<dbReference type="STRING" id="1231657.A0A1Y1YEH8"/>
<dbReference type="InterPro" id="IPR027417">
    <property type="entry name" value="P-loop_NTPase"/>
</dbReference>
<feature type="region of interest" description="Disordered" evidence="4">
    <location>
        <begin position="1"/>
        <end position="44"/>
    </location>
</feature>
<dbReference type="GO" id="GO:0005524">
    <property type="term" value="F:ATP binding"/>
    <property type="evidence" value="ECO:0007669"/>
    <property type="project" value="UniProtKB-KW"/>
</dbReference>
<evidence type="ECO:0000256" key="4">
    <source>
        <dbReference type="SAM" id="MobiDB-lite"/>
    </source>
</evidence>
<dbReference type="Proteomes" id="UP000193144">
    <property type="component" value="Unassembled WGS sequence"/>
</dbReference>
<feature type="compositionally biased region" description="Polar residues" evidence="4">
    <location>
        <begin position="433"/>
        <end position="452"/>
    </location>
</feature>
<dbReference type="GO" id="GO:0005634">
    <property type="term" value="C:nucleus"/>
    <property type="evidence" value="ECO:0007669"/>
    <property type="project" value="TreeGrafter"/>
</dbReference>
<dbReference type="GO" id="GO:0016787">
    <property type="term" value="F:hydrolase activity"/>
    <property type="evidence" value="ECO:0007669"/>
    <property type="project" value="UniProtKB-KW"/>
</dbReference>
<dbReference type="OrthoDB" id="3798348at2759"/>
<feature type="region of interest" description="Disordered" evidence="4">
    <location>
        <begin position="322"/>
        <end position="525"/>
    </location>
</feature>
<comment type="caution">
    <text evidence="5">The sequence shown here is derived from an EMBL/GenBank/DDBJ whole genome shotgun (WGS) entry which is preliminary data.</text>
</comment>
<name>A0A1Y1YEH8_9PLEO</name>
<organism evidence="5 6">
    <name type="scientific">Clohesyomyces aquaticus</name>
    <dbReference type="NCBI Taxonomy" id="1231657"/>
    <lineage>
        <taxon>Eukaryota</taxon>
        <taxon>Fungi</taxon>
        <taxon>Dikarya</taxon>
        <taxon>Ascomycota</taxon>
        <taxon>Pezizomycotina</taxon>
        <taxon>Dothideomycetes</taxon>
        <taxon>Pleosporomycetidae</taxon>
        <taxon>Pleosporales</taxon>
        <taxon>Lindgomycetaceae</taxon>
        <taxon>Clohesyomyces</taxon>
    </lineage>
</organism>
<proteinExistence type="predicted"/>
<evidence type="ECO:0000313" key="6">
    <source>
        <dbReference type="Proteomes" id="UP000193144"/>
    </source>
</evidence>
<evidence type="ECO:0008006" key="7">
    <source>
        <dbReference type="Google" id="ProtNLM"/>
    </source>
</evidence>
<evidence type="ECO:0000256" key="2">
    <source>
        <dbReference type="ARBA" id="ARBA00022801"/>
    </source>
</evidence>
<accession>A0A1Y1YEH8</accession>
<feature type="compositionally biased region" description="Acidic residues" evidence="4">
    <location>
        <begin position="506"/>
        <end position="523"/>
    </location>
</feature>
<feature type="compositionally biased region" description="Polar residues" evidence="4">
    <location>
        <begin position="382"/>
        <end position="391"/>
    </location>
</feature>
<dbReference type="Gene3D" id="3.40.50.300">
    <property type="entry name" value="P-loop containing nucleotide triphosphate hydrolases"/>
    <property type="match status" value="1"/>
</dbReference>
<keyword evidence="2" id="KW-0378">Hydrolase</keyword>
<feature type="region of interest" description="Disordered" evidence="4">
    <location>
        <begin position="148"/>
        <end position="176"/>
    </location>
</feature>
<reference evidence="5 6" key="1">
    <citation type="submission" date="2016-07" db="EMBL/GenBank/DDBJ databases">
        <title>Pervasive Adenine N6-methylation of Active Genes in Fungi.</title>
        <authorList>
            <consortium name="DOE Joint Genome Institute"/>
            <person name="Mondo S.J."/>
            <person name="Dannebaum R.O."/>
            <person name="Kuo R.C."/>
            <person name="Labutti K."/>
            <person name="Haridas S."/>
            <person name="Kuo A."/>
            <person name="Salamov A."/>
            <person name="Ahrendt S.R."/>
            <person name="Lipzen A."/>
            <person name="Sullivan W."/>
            <person name="Andreopoulos W.B."/>
            <person name="Clum A."/>
            <person name="Lindquist E."/>
            <person name="Daum C."/>
            <person name="Ramamoorthy G.K."/>
            <person name="Gryganskyi A."/>
            <person name="Culley D."/>
            <person name="Magnuson J.K."/>
            <person name="James T.Y."/>
            <person name="O'Malley M.A."/>
            <person name="Stajich J.E."/>
            <person name="Spatafora J.W."/>
            <person name="Visel A."/>
            <person name="Grigoriev I.V."/>
        </authorList>
    </citation>
    <scope>NUCLEOTIDE SEQUENCE [LARGE SCALE GENOMIC DNA]</scope>
    <source>
        <strain evidence="5 6">CBS 115471</strain>
    </source>
</reference>
<dbReference type="GO" id="GO:0006281">
    <property type="term" value="P:DNA repair"/>
    <property type="evidence" value="ECO:0007669"/>
    <property type="project" value="TreeGrafter"/>
</dbReference>
<feature type="compositionally biased region" description="Polar residues" evidence="4">
    <location>
        <begin position="1"/>
        <end position="11"/>
    </location>
</feature>
<dbReference type="SUPFAM" id="SSF52540">
    <property type="entry name" value="P-loop containing nucleoside triphosphate hydrolases"/>
    <property type="match status" value="1"/>
</dbReference>
<keyword evidence="6" id="KW-1185">Reference proteome</keyword>
<dbReference type="InterPro" id="IPR050628">
    <property type="entry name" value="SNF2_RAD54_helicase_TF"/>
</dbReference>
<gene>
    <name evidence="5" type="ORF">BCR34DRAFT_593879</name>
</gene>
<keyword evidence="1" id="KW-0547">Nucleotide-binding</keyword>
<dbReference type="GO" id="GO:0008094">
    <property type="term" value="F:ATP-dependent activity, acting on DNA"/>
    <property type="evidence" value="ECO:0007669"/>
    <property type="project" value="TreeGrafter"/>
</dbReference>
<dbReference type="EMBL" id="MCFA01000258">
    <property type="protein sequence ID" value="ORX96389.1"/>
    <property type="molecule type" value="Genomic_DNA"/>
</dbReference>
<protein>
    <recommendedName>
        <fullName evidence="7">Helicase C-terminal domain-containing protein</fullName>
    </recommendedName>
</protein>
<sequence length="1377" mass="154385">MASDSMCSTPDSDSDGENAIESKLLTHSMPPHDEQSFKSIRKKKGASSKYSDQIMRLVWGLSRAQLRWIQGSLRAHLNNQGILGSIQDKDATTPARLKIIKDNNFSKWWAKCAKSSIPMFGTDGVPNDIMSKSKLYFWEKLLAEERRHGEKTDTSPLSSRPYRKRKHSQSMASESSVRANDMAGLMLEPGDHEKQLWPQPEDRYESVRECQLIIKRDDTRATIVECMLIETIDDNFSDTLYDFSRPVTSQMFSFQKVCARVRDVVGAAGLATWPHPRLFHPSRKPLILNDNSYRSTIAALVIGPAIKLLTLWVAMSGNRDALPLSPEESTAPAQKAVRFSHDNPDDNSNAPLDEHPSGPQAKLPTDQGSAHPTPISCLGVSTARSGTQNSRSHTRDNHGAAGGATSRNDGHIPQVRPGSQPPPKKQRVGENGGSRNNAGSSATDSASHSGLSNPAKADSARTALISAHDSRKTVDDARPPQHPSGGEDYQGPNARDEEVGLPNLDDLADLNSDDDDDGPEEEELTAKDEKNLQAQFQQAVLAANLQAEISNTSAKAMEHMNPDMFLRAAKFWGVSPKAMMETERVEIHVSWGLRNPQHNHFYPYQLEEAYRLYIQELSYLNGGLLCNIMGMGKTRTFLLLCLIGHQHLVLWLEWTEDQANGCSHRHILPSGYSTVQDRKCPSASKRDGTCGCVCEESDVGIFYGHEPRFGFTLITGAGKSHNTWAAEFDLVFKHSIWIDPAQCKWPIRVVDIRSTKGPSISKPLTQEEKNELLCKVDFTSMIAIKNADQESLKHQYMENRKTMVEYPQWELFDMNGYAPHPRATVQRPSPTAGRFWFITNQNGPSRFVPTMGTVKCKIRRRVHHKRSLIWQELSLTQHSMSMVGRTVYDEFHNAKGTDAQTSNMYDRLRETENRHYQWKSWALSGTPLETGVHEITIFIVKALTGLPVPIPGYRLKFSNWMTPYKADMSDINSKEEFRWIEPLFDELDEGKGLKLATQWKKWVSKTSTREQLAESLESAKYKKGVEMGAKMCKLWVHRRTLTTRNPWGKAISAVPGEFTTLYRPVHIPGWLDTVAEAAREVVPYLEAGNEDPGLGYSTLDVQELLRHVFKRHDRLAYAAYPQLAKLYAKEWRKTGQMPKGWDRDCTGSIGDKEFGDINNNNRIIKHLFFIAGGNSKYPAIKEIVDETRFSTRANPAARRDPSAPPTVPAKIIVGSAKPAVAAATYLQLCVDYGSQNVVYFPGGMSTSVKAARLRQFRDPHGPFVVVASVGAFAESINLTEANRIVVAEPQDRTGKQDQFLFRIYRIGQKEEHCYGYILYNPASVDETMLLKKQVFKAKSRKELDSEDADVSLTVTSGEKTDWENLTGDFEYLVDGLV</sequence>
<evidence type="ECO:0000256" key="1">
    <source>
        <dbReference type="ARBA" id="ARBA00022741"/>
    </source>
</evidence>
<feature type="compositionally biased region" description="Basic and acidic residues" evidence="4">
    <location>
        <begin position="468"/>
        <end position="479"/>
    </location>
</feature>
<evidence type="ECO:0000256" key="3">
    <source>
        <dbReference type="ARBA" id="ARBA00022840"/>
    </source>
</evidence>
<keyword evidence="3" id="KW-0067">ATP-binding</keyword>
<evidence type="ECO:0000313" key="5">
    <source>
        <dbReference type="EMBL" id="ORX96389.1"/>
    </source>
</evidence>
<dbReference type="PANTHER" id="PTHR45626">
    <property type="entry name" value="TRANSCRIPTION TERMINATION FACTOR 2-RELATED"/>
    <property type="match status" value="1"/>
</dbReference>